<evidence type="ECO:0000313" key="1">
    <source>
        <dbReference type="EMBL" id="KAK7690992.1"/>
    </source>
</evidence>
<keyword evidence="2" id="KW-1185">Reference proteome</keyword>
<dbReference type="Gene3D" id="2.80.10.50">
    <property type="match status" value="1"/>
</dbReference>
<proteinExistence type="predicted"/>
<organism evidence="1 2">
    <name type="scientific">Cerrena zonata</name>
    <dbReference type="NCBI Taxonomy" id="2478898"/>
    <lineage>
        <taxon>Eukaryota</taxon>
        <taxon>Fungi</taxon>
        <taxon>Dikarya</taxon>
        <taxon>Basidiomycota</taxon>
        <taxon>Agaricomycotina</taxon>
        <taxon>Agaricomycetes</taxon>
        <taxon>Polyporales</taxon>
        <taxon>Cerrenaceae</taxon>
        <taxon>Cerrena</taxon>
    </lineage>
</organism>
<dbReference type="EMBL" id="JASBNA010000006">
    <property type="protein sequence ID" value="KAK7690992.1"/>
    <property type="molecule type" value="Genomic_DNA"/>
</dbReference>
<accession>A0AAW0GGX0</accession>
<protein>
    <submittedName>
        <fullName evidence="1">Uncharacterized protein</fullName>
    </submittedName>
</protein>
<reference evidence="1 2" key="1">
    <citation type="submission" date="2022-09" db="EMBL/GenBank/DDBJ databases">
        <authorList>
            <person name="Palmer J.M."/>
        </authorList>
    </citation>
    <scope>NUCLEOTIDE SEQUENCE [LARGE SCALE GENOMIC DNA]</scope>
    <source>
        <strain evidence="1 2">DSM 7382</strain>
    </source>
</reference>
<comment type="caution">
    <text evidence="1">The sequence shown here is derived from an EMBL/GenBank/DDBJ whole genome shotgun (WGS) entry which is preliminary data.</text>
</comment>
<sequence length="102" mass="10913">MSNMFNGSTLAPGKYIISSPMAGNAPVGRLGNIVVVLPNGEQPPIWTVEKPDYVIASNSGLGTNGWIAAEEAPVTIRVLIVGPRIPPYYPPNEYFTFIPVEA</sequence>
<dbReference type="Proteomes" id="UP001385951">
    <property type="component" value="Unassembled WGS sequence"/>
</dbReference>
<dbReference type="InterPro" id="IPR031755">
    <property type="entry name" value="Inhibitor_I66"/>
</dbReference>
<dbReference type="Pfam" id="PF16850">
    <property type="entry name" value="Inhibitor_I66"/>
    <property type="match status" value="1"/>
</dbReference>
<dbReference type="GO" id="GO:0004867">
    <property type="term" value="F:serine-type endopeptidase inhibitor activity"/>
    <property type="evidence" value="ECO:0007669"/>
    <property type="project" value="InterPro"/>
</dbReference>
<evidence type="ECO:0000313" key="2">
    <source>
        <dbReference type="Proteomes" id="UP001385951"/>
    </source>
</evidence>
<name>A0AAW0GGX0_9APHY</name>
<dbReference type="AlphaFoldDB" id="A0AAW0GGX0"/>
<gene>
    <name evidence="1" type="ORF">QCA50_006095</name>
</gene>